<dbReference type="GO" id="GO:0006891">
    <property type="term" value="P:intra-Golgi vesicle-mediated transport"/>
    <property type="evidence" value="ECO:0007669"/>
    <property type="project" value="TreeGrafter"/>
</dbReference>
<feature type="region of interest" description="Disordered" evidence="9">
    <location>
        <begin position="523"/>
        <end position="623"/>
    </location>
</feature>
<evidence type="ECO:0000256" key="7">
    <source>
        <dbReference type="ARBA" id="ARBA00023136"/>
    </source>
</evidence>
<dbReference type="Proteomes" id="UP001345827">
    <property type="component" value="Unassembled WGS sequence"/>
</dbReference>
<evidence type="ECO:0000256" key="9">
    <source>
        <dbReference type="SAM" id="MobiDB-lite"/>
    </source>
</evidence>
<dbReference type="GO" id="GO:0017119">
    <property type="term" value="C:Golgi transport complex"/>
    <property type="evidence" value="ECO:0007669"/>
    <property type="project" value="InterPro"/>
</dbReference>
<feature type="compositionally biased region" description="Low complexity" evidence="9">
    <location>
        <begin position="75"/>
        <end position="87"/>
    </location>
</feature>
<protein>
    <recommendedName>
        <fullName evidence="3">Conserved oligomeric Golgi complex subunit 8</fullName>
    </recommendedName>
    <alternativeName>
        <fullName evidence="8">Component of oligomeric Golgi complex 8</fullName>
    </alternativeName>
</protein>
<evidence type="ECO:0000256" key="2">
    <source>
        <dbReference type="ARBA" id="ARBA00006419"/>
    </source>
</evidence>
<evidence type="ECO:0000256" key="8">
    <source>
        <dbReference type="ARBA" id="ARBA00031347"/>
    </source>
</evidence>
<feature type="region of interest" description="Disordered" evidence="9">
    <location>
        <begin position="427"/>
        <end position="456"/>
    </location>
</feature>
<evidence type="ECO:0000256" key="5">
    <source>
        <dbReference type="ARBA" id="ARBA00022927"/>
    </source>
</evidence>
<feature type="compositionally biased region" description="Basic and acidic residues" evidence="9">
    <location>
        <begin position="344"/>
        <end position="355"/>
    </location>
</feature>
<dbReference type="Pfam" id="PF04124">
    <property type="entry name" value="Dor1"/>
    <property type="match status" value="3"/>
</dbReference>
<keyword evidence="5" id="KW-0653">Protein transport</keyword>
<proteinExistence type="inferred from homology"/>
<keyword evidence="6" id="KW-0333">Golgi apparatus</keyword>
<evidence type="ECO:0000256" key="4">
    <source>
        <dbReference type="ARBA" id="ARBA00022448"/>
    </source>
</evidence>
<reference evidence="10 11" key="1">
    <citation type="submission" date="2023-06" db="EMBL/GenBank/DDBJ databases">
        <title>Black Yeasts Isolated from many extreme environments.</title>
        <authorList>
            <person name="Coleine C."/>
            <person name="Stajich J.E."/>
            <person name="Selbmann L."/>
        </authorList>
    </citation>
    <scope>NUCLEOTIDE SEQUENCE [LARGE SCALE GENOMIC DNA]</scope>
    <source>
        <strain evidence="10 11">CCFEE 5887</strain>
    </source>
</reference>
<feature type="compositionally biased region" description="Acidic residues" evidence="9">
    <location>
        <begin position="582"/>
        <end position="593"/>
    </location>
</feature>
<dbReference type="GO" id="GO:0015031">
    <property type="term" value="P:protein transport"/>
    <property type="evidence" value="ECO:0007669"/>
    <property type="project" value="UniProtKB-KW"/>
</dbReference>
<keyword evidence="7" id="KW-0472">Membrane</keyword>
<feature type="compositionally biased region" description="Low complexity" evidence="9">
    <location>
        <begin position="608"/>
        <end position="622"/>
    </location>
</feature>
<evidence type="ECO:0000313" key="11">
    <source>
        <dbReference type="Proteomes" id="UP001345827"/>
    </source>
</evidence>
<evidence type="ECO:0000256" key="1">
    <source>
        <dbReference type="ARBA" id="ARBA00004395"/>
    </source>
</evidence>
<name>A0AAV9Q060_9PEZI</name>
<feature type="region of interest" description="Disordered" evidence="9">
    <location>
        <begin position="344"/>
        <end position="394"/>
    </location>
</feature>
<feature type="compositionally biased region" description="Basic and acidic residues" evidence="9">
    <location>
        <begin position="440"/>
        <end position="449"/>
    </location>
</feature>
<feature type="compositionally biased region" description="Polar residues" evidence="9">
    <location>
        <begin position="356"/>
        <end position="366"/>
    </location>
</feature>
<evidence type="ECO:0000313" key="10">
    <source>
        <dbReference type="EMBL" id="KAK5531746.1"/>
    </source>
</evidence>
<keyword evidence="4" id="KW-0813">Transport</keyword>
<comment type="similarity">
    <text evidence="2">Belongs to the COG8 family.</text>
</comment>
<dbReference type="InterPro" id="IPR007255">
    <property type="entry name" value="COG8"/>
</dbReference>
<feature type="compositionally biased region" description="Low complexity" evidence="9">
    <location>
        <begin position="537"/>
        <end position="551"/>
    </location>
</feature>
<keyword evidence="11" id="KW-1185">Reference proteome</keyword>
<sequence length="659" mass="70913">MADSLYDILKSHFQTIPTVSNASTSTPSPEISKYLSRLVSLRLSDLTTTEPQSLAQSAQSNLVSIQALSSRSHRTTTTSSDHLSTLRSSLPTLSSSVDALRQAIPDLDASAVAFASSYNRSSKDDGTTGGGGNALLNLRRESALLTRQADKAQDILELPSLLSAAIASASASSNAANANNATSSTSGGGGGANYTQALDLFAHIKRLEILYPDSQLVKSVLVDAEVAMKDMTTNLIASLRSQNIRLAAAIRMIGWLRRVAPELGTVETGETAGTATARSRSSRRTQQFKTTTQTGPQLSSLSSSTSTLTPFQQGEGHFGALFLCARLATFLSMTEALAPLRDLADQETQARKADSRSSTNRPRQNTPGPAAGSGPPHPEPTTRKPSSSGGGSYNALLAGQQTERYLKRYIEIFREQSFSTISMYRNIFPDDEQGDGPGSESKDQDRDSNKSSSLSLSLSLPPALQSFPLHLVDTFMATLKQYLPNVTDPAARESLLMQVLYTANSLGRLGADFSLMIAMLDEDEDDDDDDDDEVETETQTQTGTVIEAETTGAERRAAEGGIDGESNGQDGGLDHQQQARDGDDENNNGEVEDEDRKVEAETEPEIEPQPQSQQQQQLPEPEWISVIKKHRVQAARLEALAAGQDRVVQRRESSDIAVR</sequence>
<dbReference type="GO" id="GO:0000139">
    <property type="term" value="C:Golgi membrane"/>
    <property type="evidence" value="ECO:0007669"/>
    <property type="project" value="UniProtKB-SubCell"/>
</dbReference>
<dbReference type="AlphaFoldDB" id="A0AAV9Q060"/>
<evidence type="ECO:0000256" key="6">
    <source>
        <dbReference type="ARBA" id="ARBA00023034"/>
    </source>
</evidence>
<dbReference type="PANTHER" id="PTHR21311">
    <property type="entry name" value="CONSERVED OLIGOMERIC GOLGI COMPLEX COMPONENT 8"/>
    <property type="match status" value="1"/>
</dbReference>
<dbReference type="PANTHER" id="PTHR21311:SF0">
    <property type="entry name" value="CONSERVED OLIGOMERIC GOLGI COMPLEX SUBUNIT 8"/>
    <property type="match status" value="1"/>
</dbReference>
<feature type="region of interest" description="Disordered" evidence="9">
    <location>
        <begin position="267"/>
        <end position="308"/>
    </location>
</feature>
<organism evidence="10 11">
    <name type="scientific">Vermiconidia calcicola</name>
    <dbReference type="NCBI Taxonomy" id="1690605"/>
    <lineage>
        <taxon>Eukaryota</taxon>
        <taxon>Fungi</taxon>
        <taxon>Dikarya</taxon>
        <taxon>Ascomycota</taxon>
        <taxon>Pezizomycotina</taxon>
        <taxon>Dothideomycetes</taxon>
        <taxon>Dothideomycetidae</taxon>
        <taxon>Mycosphaerellales</taxon>
        <taxon>Extremaceae</taxon>
        <taxon>Vermiconidia</taxon>
    </lineage>
</organism>
<feature type="compositionally biased region" description="Acidic residues" evidence="9">
    <location>
        <begin position="523"/>
        <end position="536"/>
    </location>
</feature>
<accession>A0AAV9Q060</accession>
<gene>
    <name evidence="10" type="ORF">LTR25_008076</name>
</gene>
<comment type="caution">
    <text evidence="10">The sequence shown here is derived from an EMBL/GenBank/DDBJ whole genome shotgun (WGS) entry which is preliminary data.</text>
</comment>
<dbReference type="EMBL" id="JAXLQG010000016">
    <property type="protein sequence ID" value="KAK5531746.1"/>
    <property type="molecule type" value="Genomic_DNA"/>
</dbReference>
<comment type="subcellular location">
    <subcellularLocation>
        <location evidence="1">Golgi apparatus membrane</location>
        <topology evidence="1">Peripheral membrane protein</topology>
    </subcellularLocation>
</comment>
<feature type="region of interest" description="Disordered" evidence="9">
    <location>
        <begin position="68"/>
        <end position="87"/>
    </location>
</feature>
<evidence type="ECO:0000256" key="3">
    <source>
        <dbReference type="ARBA" id="ARBA00020983"/>
    </source>
</evidence>